<keyword evidence="2" id="KW-1185">Reference proteome</keyword>
<reference evidence="1 2" key="2">
    <citation type="journal article" date="2022" name="Mol. Ecol. Resour.">
        <title>The genomes of chicory, endive, great burdock and yacon provide insights into Asteraceae paleo-polyploidization history and plant inulin production.</title>
        <authorList>
            <person name="Fan W."/>
            <person name="Wang S."/>
            <person name="Wang H."/>
            <person name="Wang A."/>
            <person name="Jiang F."/>
            <person name="Liu H."/>
            <person name="Zhao H."/>
            <person name="Xu D."/>
            <person name="Zhang Y."/>
        </authorList>
    </citation>
    <scope>NUCLEOTIDE SEQUENCE [LARGE SCALE GENOMIC DNA]</scope>
    <source>
        <strain evidence="2">cv. Yunnan</strain>
        <tissue evidence="1">Leaves</tissue>
    </source>
</reference>
<organism evidence="1 2">
    <name type="scientific">Smallanthus sonchifolius</name>
    <dbReference type="NCBI Taxonomy" id="185202"/>
    <lineage>
        <taxon>Eukaryota</taxon>
        <taxon>Viridiplantae</taxon>
        <taxon>Streptophyta</taxon>
        <taxon>Embryophyta</taxon>
        <taxon>Tracheophyta</taxon>
        <taxon>Spermatophyta</taxon>
        <taxon>Magnoliopsida</taxon>
        <taxon>eudicotyledons</taxon>
        <taxon>Gunneridae</taxon>
        <taxon>Pentapetalae</taxon>
        <taxon>asterids</taxon>
        <taxon>campanulids</taxon>
        <taxon>Asterales</taxon>
        <taxon>Asteraceae</taxon>
        <taxon>Asteroideae</taxon>
        <taxon>Heliantheae alliance</taxon>
        <taxon>Millerieae</taxon>
        <taxon>Smallanthus</taxon>
    </lineage>
</organism>
<sequence>MILVFIFVSVLLFCLPDLHSATTNNISIPICPESFNCPALPPFKYPFFNVTDTRCGLIWVNCTSIGGEIQFEGRSYEIVNKFADHNSDTLLILNRTFEQLVNNKSCEALMNNLTSPSPSPLLYSISIASNITLFKCVKNITSTQQTDAYFHPHDYNRYYACNDYNFYYNYLNGTVPSDLPRTCQVVQLPAILPNQPGLDVTNIFSLLSYFPSILFKMSPSCDDCYKNGNRCETIKGLANCSYVIKEKQGRGWTWIKILRNKPLRNYALYIYVYMCLNVFHFLVLVIAASVLILALSFAIFIIWRCCKGNPFSYVSSKNKSPELEDISLSCGVSVFSFKELEDATQNFDPSRELGDGGFGAVYYGKLQDGREVALISSMVAVDLNRSQDKISLANLALNRIQSGAIEELIDPVLGSDTNPEIMSMITSVAELAFRCLQYESEMRPTMNEVLDVLMDIQALGGTEVYDSTRHVQTVNVPLSETNDTVVLLKDYRPSPVSVTSEWQNVLDGRQWEPLNTFQVCPIGISKGSSLLSNLLHSATDRNSSIPICPVSFSCPGLAPFKYPFFNVTDTRFIAGSALILLLSTSVIFIIWRHCKLKDGREVAMKKLHEHNYNRVQQFRNEVEILTNLRHSNLVVLYGCTSRESRELLLFL</sequence>
<proteinExistence type="predicted"/>
<dbReference type="EMBL" id="CM042019">
    <property type="protein sequence ID" value="KAI3825027.1"/>
    <property type="molecule type" value="Genomic_DNA"/>
</dbReference>
<accession>A0ACB9JYB5</accession>
<evidence type="ECO:0000313" key="2">
    <source>
        <dbReference type="Proteomes" id="UP001056120"/>
    </source>
</evidence>
<name>A0ACB9JYB5_9ASTR</name>
<comment type="caution">
    <text evidence="1">The sequence shown here is derived from an EMBL/GenBank/DDBJ whole genome shotgun (WGS) entry which is preliminary data.</text>
</comment>
<protein>
    <submittedName>
        <fullName evidence="1">Uncharacterized protein</fullName>
    </submittedName>
</protein>
<dbReference type="Proteomes" id="UP001056120">
    <property type="component" value="Linkage Group LG02"/>
</dbReference>
<evidence type="ECO:0000313" key="1">
    <source>
        <dbReference type="EMBL" id="KAI3825027.1"/>
    </source>
</evidence>
<reference evidence="2" key="1">
    <citation type="journal article" date="2022" name="Mol. Ecol. Resour.">
        <title>The genomes of chicory, endive, great burdock and yacon provide insights into Asteraceae palaeo-polyploidization history and plant inulin production.</title>
        <authorList>
            <person name="Fan W."/>
            <person name="Wang S."/>
            <person name="Wang H."/>
            <person name="Wang A."/>
            <person name="Jiang F."/>
            <person name="Liu H."/>
            <person name="Zhao H."/>
            <person name="Xu D."/>
            <person name="Zhang Y."/>
        </authorList>
    </citation>
    <scope>NUCLEOTIDE SEQUENCE [LARGE SCALE GENOMIC DNA]</scope>
    <source>
        <strain evidence="2">cv. Yunnan</strain>
    </source>
</reference>
<gene>
    <name evidence="1" type="ORF">L1987_06502</name>
</gene>